<dbReference type="OrthoDB" id="2083683at2"/>
<dbReference type="KEGG" id="ppsc:EHS13_19995"/>
<dbReference type="GO" id="GO:0003677">
    <property type="term" value="F:DNA binding"/>
    <property type="evidence" value="ECO:0007669"/>
    <property type="project" value="InterPro"/>
</dbReference>
<dbReference type="InterPro" id="IPR014284">
    <property type="entry name" value="RNA_pol_sigma-70_dom"/>
</dbReference>
<dbReference type="GO" id="GO:0016987">
    <property type="term" value="F:sigma factor activity"/>
    <property type="evidence" value="ECO:0007669"/>
    <property type="project" value="InterPro"/>
</dbReference>
<feature type="domain" description="RNA polymerase sigma factor 70 region 4 type 2" evidence="1">
    <location>
        <begin position="114"/>
        <end position="164"/>
    </location>
</feature>
<name>A0A6B8RX95_9BACL</name>
<dbReference type="CDD" id="cd06171">
    <property type="entry name" value="Sigma70_r4"/>
    <property type="match status" value="1"/>
</dbReference>
<protein>
    <submittedName>
        <fullName evidence="2">Sigma-70 family RNA polymerase sigma factor</fullName>
    </submittedName>
</protein>
<organism evidence="2 3">
    <name type="scientific">Paenibacillus psychroresistens</name>
    <dbReference type="NCBI Taxonomy" id="1778678"/>
    <lineage>
        <taxon>Bacteria</taxon>
        <taxon>Bacillati</taxon>
        <taxon>Bacillota</taxon>
        <taxon>Bacilli</taxon>
        <taxon>Bacillales</taxon>
        <taxon>Paenibacillaceae</taxon>
        <taxon>Paenibacillus</taxon>
    </lineage>
</organism>
<dbReference type="NCBIfam" id="NF005385">
    <property type="entry name" value="PRK06930.1"/>
    <property type="match status" value="1"/>
</dbReference>
<dbReference type="SUPFAM" id="SSF88659">
    <property type="entry name" value="Sigma3 and sigma4 domains of RNA polymerase sigma factors"/>
    <property type="match status" value="1"/>
</dbReference>
<accession>A0A6B8RX95</accession>
<dbReference type="InterPro" id="IPR013324">
    <property type="entry name" value="RNA_pol_sigma_r3/r4-like"/>
</dbReference>
<dbReference type="AlphaFoldDB" id="A0A6B8RX95"/>
<evidence type="ECO:0000259" key="1">
    <source>
        <dbReference type="Pfam" id="PF08281"/>
    </source>
</evidence>
<dbReference type="GO" id="GO:0006352">
    <property type="term" value="P:DNA-templated transcription initiation"/>
    <property type="evidence" value="ECO:0007669"/>
    <property type="project" value="InterPro"/>
</dbReference>
<dbReference type="InterPro" id="IPR036388">
    <property type="entry name" value="WH-like_DNA-bd_sf"/>
</dbReference>
<dbReference type="Pfam" id="PF08281">
    <property type="entry name" value="Sigma70_r4_2"/>
    <property type="match status" value="1"/>
</dbReference>
<evidence type="ECO:0000313" key="3">
    <source>
        <dbReference type="Proteomes" id="UP000426246"/>
    </source>
</evidence>
<gene>
    <name evidence="2" type="ORF">EHS13_19995</name>
</gene>
<evidence type="ECO:0000313" key="2">
    <source>
        <dbReference type="EMBL" id="QGR00170.1"/>
    </source>
</evidence>
<dbReference type="EMBL" id="CP034235">
    <property type="protein sequence ID" value="QGR00170.1"/>
    <property type="molecule type" value="Genomic_DNA"/>
</dbReference>
<dbReference type="Proteomes" id="UP000426246">
    <property type="component" value="Chromosome"/>
</dbReference>
<sequence length="176" mass="20275">MKDWNDLKLSYRGTLRMLQKKGKQLECDLEKAIALNVDLDSIMKDIDFIKDMITDVNLAINWLHTGKMPGSKRGIERRSAYQKNKLMDPLRMQAFSNQYNSRSASTLTDWQRYQLEDALSRLSPQQRECYELAHGGCYPYAEIAIMLGISKGTVQGYVERAQKKVTEDLNSSLFLI</sequence>
<reference evidence="3" key="1">
    <citation type="submission" date="2018-11" db="EMBL/GenBank/DDBJ databases">
        <title>Complete genome sequence of Paenibacillus sp. ML311-T8.</title>
        <authorList>
            <person name="Nam Y.-D."/>
            <person name="Kang J."/>
            <person name="Chung W.-H."/>
            <person name="Park Y.S."/>
        </authorList>
    </citation>
    <scope>NUCLEOTIDE SEQUENCE [LARGE SCALE GENOMIC DNA]</scope>
    <source>
        <strain evidence="3">ML311-T8</strain>
    </source>
</reference>
<proteinExistence type="predicted"/>
<dbReference type="Gene3D" id="1.10.10.10">
    <property type="entry name" value="Winged helix-like DNA-binding domain superfamily/Winged helix DNA-binding domain"/>
    <property type="match status" value="1"/>
</dbReference>
<dbReference type="NCBIfam" id="TIGR02937">
    <property type="entry name" value="sigma70-ECF"/>
    <property type="match status" value="1"/>
</dbReference>
<keyword evidence="3" id="KW-1185">Reference proteome</keyword>
<dbReference type="InterPro" id="IPR013249">
    <property type="entry name" value="RNA_pol_sigma70_r4_t2"/>
</dbReference>